<dbReference type="Proteomes" id="UP000005959">
    <property type="component" value="Unassembled WGS sequence"/>
</dbReference>
<evidence type="ECO:0000313" key="2">
    <source>
        <dbReference type="Proteomes" id="UP000005959"/>
    </source>
</evidence>
<dbReference type="HOGENOM" id="CLU_3080449_0_0_6"/>
<comment type="caution">
    <text evidence="1">The sequence shown here is derived from an EMBL/GenBank/DDBJ whole genome shotgun (WGS) entry which is preliminary data.</text>
</comment>
<protein>
    <submittedName>
        <fullName evidence="1">Uncharacterized protein</fullName>
    </submittedName>
</protein>
<accession>G9Y4Q6</accession>
<dbReference type="EMBL" id="AGCI01000031">
    <property type="protein sequence ID" value="EHM44257.1"/>
    <property type="molecule type" value="Genomic_DNA"/>
</dbReference>
<evidence type="ECO:0000313" key="1">
    <source>
        <dbReference type="EMBL" id="EHM44257.1"/>
    </source>
</evidence>
<organism evidence="1 2">
    <name type="scientific">Hafnia alvei ATCC 51873</name>
    <dbReference type="NCBI Taxonomy" id="1002364"/>
    <lineage>
        <taxon>Bacteria</taxon>
        <taxon>Pseudomonadati</taxon>
        <taxon>Pseudomonadota</taxon>
        <taxon>Gammaproteobacteria</taxon>
        <taxon>Enterobacterales</taxon>
        <taxon>Hafniaceae</taxon>
        <taxon>Hafnia</taxon>
    </lineage>
</organism>
<name>G9Y4Q6_HAFAL</name>
<gene>
    <name evidence="1" type="ORF">HMPREF0454_01570</name>
</gene>
<proteinExistence type="predicted"/>
<sequence>MWFLSFGFDVDLFRHVVIQPKGGMKARIRRQDVGERTEEPGWRLPFVPLKPE</sequence>
<dbReference type="AlphaFoldDB" id="G9Y4Q6"/>
<reference evidence="1 2" key="1">
    <citation type="submission" date="2011-08" db="EMBL/GenBank/DDBJ databases">
        <authorList>
            <person name="Weinstock G."/>
            <person name="Sodergren E."/>
            <person name="Clifton S."/>
            <person name="Fulton L."/>
            <person name="Fulton B."/>
            <person name="Courtney L."/>
            <person name="Fronick C."/>
            <person name="Harrison M."/>
            <person name="Strong C."/>
            <person name="Farmer C."/>
            <person name="Delahaunty K."/>
            <person name="Markovic C."/>
            <person name="Hall O."/>
            <person name="Minx P."/>
            <person name="Tomlinson C."/>
            <person name="Mitreva M."/>
            <person name="Hou S."/>
            <person name="Chen J."/>
            <person name="Wollam A."/>
            <person name="Pepin K.H."/>
            <person name="Johnson M."/>
            <person name="Bhonagiri V."/>
            <person name="Zhang X."/>
            <person name="Suruliraj S."/>
            <person name="Warren W."/>
            <person name="Chinwalla A."/>
            <person name="Mardis E.R."/>
            <person name="Wilson R.K."/>
        </authorList>
    </citation>
    <scope>NUCLEOTIDE SEQUENCE [LARGE SCALE GENOMIC DNA]</scope>
    <source>
        <strain evidence="1 2">ATCC 51873</strain>
    </source>
</reference>